<keyword evidence="5" id="KW-1133">Transmembrane helix</keyword>
<dbReference type="SMART" id="SM00448">
    <property type="entry name" value="REC"/>
    <property type="match status" value="1"/>
</dbReference>
<dbReference type="Pfam" id="PF08448">
    <property type="entry name" value="PAS_4"/>
    <property type="match status" value="1"/>
</dbReference>
<dbReference type="PROSITE" id="PS50112">
    <property type="entry name" value="PAS"/>
    <property type="match status" value="1"/>
</dbReference>
<dbReference type="Pfam" id="PF02518">
    <property type="entry name" value="HATPase_c"/>
    <property type="match status" value="1"/>
</dbReference>
<dbReference type="PROSITE" id="PS50110">
    <property type="entry name" value="RESPONSE_REGULATORY"/>
    <property type="match status" value="1"/>
</dbReference>
<keyword evidence="5" id="KW-0472">Membrane</keyword>
<gene>
    <name evidence="9" type="ORF">FBZ89_104165</name>
</gene>
<dbReference type="InterPro" id="IPR013656">
    <property type="entry name" value="PAS_4"/>
</dbReference>
<dbReference type="RefSeq" id="WP_145749577.1">
    <property type="nucleotide sequence ID" value="NZ_VITN01000004.1"/>
</dbReference>
<feature type="domain" description="Histidine kinase" evidence="6">
    <location>
        <begin position="465"/>
        <end position="688"/>
    </location>
</feature>
<comment type="catalytic activity">
    <reaction evidence="1">
        <text>ATP + protein L-histidine = ADP + protein N-phospho-L-histidine.</text>
        <dbReference type="EC" id="2.7.13.3"/>
    </reaction>
</comment>
<dbReference type="AlphaFoldDB" id="A0A560FJY4"/>
<dbReference type="Pfam" id="PF13188">
    <property type="entry name" value="PAS_8"/>
    <property type="match status" value="1"/>
</dbReference>
<feature type="domain" description="PAS" evidence="8">
    <location>
        <begin position="321"/>
        <end position="391"/>
    </location>
</feature>
<dbReference type="PANTHER" id="PTHR43065">
    <property type="entry name" value="SENSOR HISTIDINE KINASE"/>
    <property type="match status" value="1"/>
</dbReference>
<evidence type="ECO:0000256" key="5">
    <source>
        <dbReference type="SAM" id="Phobius"/>
    </source>
</evidence>
<dbReference type="GO" id="GO:0000155">
    <property type="term" value="F:phosphorelay sensor kinase activity"/>
    <property type="evidence" value="ECO:0007669"/>
    <property type="project" value="InterPro"/>
</dbReference>
<evidence type="ECO:0000259" key="8">
    <source>
        <dbReference type="PROSITE" id="PS50112"/>
    </source>
</evidence>
<evidence type="ECO:0000256" key="4">
    <source>
        <dbReference type="PROSITE-ProRule" id="PRU00169"/>
    </source>
</evidence>
<keyword evidence="9" id="KW-0418">Kinase</keyword>
<protein>
    <recommendedName>
        <fullName evidence="2">histidine kinase</fullName>
        <ecNumber evidence="2">2.7.13.3</ecNumber>
    </recommendedName>
</protein>
<dbReference type="Pfam" id="PF00512">
    <property type="entry name" value="HisKA"/>
    <property type="match status" value="1"/>
</dbReference>
<evidence type="ECO:0000256" key="2">
    <source>
        <dbReference type="ARBA" id="ARBA00012438"/>
    </source>
</evidence>
<keyword evidence="9" id="KW-0808">Transferase</keyword>
<dbReference type="PROSITE" id="PS50109">
    <property type="entry name" value="HIS_KIN"/>
    <property type="match status" value="1"/>
</dbReference>
<dbReference type="SUPFAM" id="SSF55874">
    <property type="entry name" value="ATPase domain of HSP90 chaperone/DNA topoisomerase II/histidine kinase"/>
    <property type="match status" value="1"/>
</dbReference>
<dbReference type="EMBL" id="VITN01000004">
    <property type="protein sequence ID" value="TWB21917.1"/>
    <property type="molecule type" value="Genomic_DNA"/>
</dbReference>
<dbReference type="InterPro" id="IPR011006">
    <property type="entry name" value="CheY-like_superfamily"/>
</dbReference>
<dbReference type="EC" id="2.7.13.3" evidence="2"/>
<dbReference type="SMART" id="SM00091">
    <property type="entry name" value="PAS"/>
    <property type="match status" value="3"/>
</dbReference>
<dbReference type="SMART" id="SM00388">
    <property type="entry name" value="HisKA"/>
    <property type="match status" value="1"/>
</dbReference>
<feature type="modified residue" description="4-aspartylphosphate" evidence="4">
    <location>
        <position position="766"/>
    </location>
</feature>
<dbReference type="InterPro" id="IPR004358">
    <property type="entry name" value="Sig_transdc_His_kin-like_C"/>
</dbReference>
<evidence type="ECO:0000259" key="7">
    <source>
        <dbReference type="PROSITE" id="PS50110"/>
    </source>
</evidence>
<dbReference type="InterPro" id="IPR005467">
    <property type="entry name" value="His_kinase_dom"/>
</dbReference>
<dbReference type="SUPFAM" id="SSF47384">
    <property type="entry name" value="Homodimeric domain of signal transducing histidine kinase"/>
    <property type="match status" value="1"/>
</dbReference>
<dbReference type="InterPro" id="IPR000014">
    <property type="entry name" value="PAS"/>
</dbReference>
<dbReference type="SMART" id="SM00387">
    <property type="entry name" value="HATPase_c"/>
    <property type="match status" value="1"/>
</dbReference>
<dbReference type="InterPro" id="IPR003661">
    <property type="entry name" value="HisK_dim/P_dom"/>
</dbReference>
<dbReference type="InterPro" id="IPR036890">
    <property type="entry name" value="HATPase_C_sf"/>
</dbReference>
<dbReference type="Gene3D" id="3.30.565.10">
    <property type="entry name" value="Histidine kinase-like ATPase, C-terminal domain"/>
    <property type="match status" value="1"/>
</dbReference>
<accession>A0A560FJY4</accession>
<dbReference type="InterPro" id="IPR036097">
    <property type="entry name" value="HisK_dim/P_sf"/>
</dbReference>
<dbReference type="Gene3D" id="3.30.450.20">
    <property type="entry name" value="PAS domain"/>
    <property type="match status" value="1"/>
</dbReference>
<evidence type="ECO:0000256" key="3">
    <source>
        <dbReference type="ARBA" id="ARBA00022553"/>
    </source>
</evidence>
<comment type="caution">
    <text evidence="9">The sequence shown here is derived from an EMBL/GenBank/DDBJ whole genome shotgun (WGS) entry which is preliminary data.</text>
</comment>
<dbReference type="SUPFAM" id="SSF55785">
    <property type="entry name" value="PYP-like sensor domain (PAS domain)"/>
    <property type="match status" value="2"/>
</dbReference>
<dbReference type="InterPro" id="IPR001789">
    <property type="entry name" value="Sig_transdc_resp-reg_receiver"/>
</dbReference>
<dbReference type="SUPFAM" id="SSF52172">
    <property type="entry name" value="CheY-like"/>
    <property type="match status" value="1"/>
</dbReference>
<feature type="transmembrane region" description="Helical" evidence="5">
    <location>
        <begin position="57"/>
        <end position="77"/>
    </location>
</feature>
<dbReference type="Gene3D" id="1.10.287.130">
    <property type="match status" value="1"/>
</dbReference>
<feature type="domain" description="Response regulatory" evidence="7">
    <location>
        <begin position="714"/>
        <end position="831"/>
    </location>
</feature>
<proteinExistence type="predicted"/>
<name>A0A560FJY4_9PROT</name>
<feature type="transmembrane region" description="Helical" evidence="5">
    <location>
        <begin position="20"/>
        <end position="45"/>
    </location>
</feature>
<dbReference type="CDD" id="cd00082">
    <property type="entry name" value="HisKA"/>
    <property type="match status" value="1"/>
</dbReference>
<dbReference type="Gene3D" id="3.40.50.2300">
    <property type="match status" value="1"/>
</dbReference>
<keyword evidence="5" id="KW-0812">Transmembrane</keyword>
<dbReference type="InterPro" id="IPR003594">
    <property type="entry name" value="HATPase_dom"/>
</dbReference>
<evidence type="ECO:0000259" key="6">
    <source>
        <dbReference type="PROSITE" id="PS50109"/>
    </source>
</evidence>
<dbReference type="OrthoDB" id="9796100at2"/>
<evidence type="ECO:0000256" key="1">
    <source>
        <dbReference type="ARBA" id="ARBA00000085"/>
    </source>
</evidence>
<dbReference type="PRINTS" id="PR00344">
    <property type="entry name" value="BCTRLSENSOR"/>
</dbReference>
<evidence type="ECO:0000313" key="9">
    <source>
        <dbReference type="EMBL" id="TWB21917.1"/>
    </source>
</evidence>
<reference evidence="9 10" key="1">
    <citation type="submission" date="2019-06" db="EMBL/GenBank/DDBJ databases">
        <title>Genomic Encyclopedia of Type Strains, Phase IV (KMG-V): Genome sequencing to study the core and pangenomes of soil and plant-associated prokaryotes.</title>
        <authorList>
            <person name="Whitman W."/>
        </authorList>
    </citation>
    <scope>NUCLEOTIDE SEQUENCE [LARGE SCALE GENOMIC DNA]</scope>
    <source>
        <strain evidence="9 10">BR 11880</strain>
    </source>
</reference>
<evidence type="ECO:0000313" key="10">
    <source>
        <dbReference type="Proteomes" id="UP000319859"/>
    </source>
</evidence>
<dbReference type="PANTHER" id="PTHR43065:SF42">
    <property type="entry name" value="TWO-COMPONENT SENSOR PPRA"/>
    <property type="match status" value="1"/>
</dbReference>
<dbReference type="InterPro" id="IPR035965">
    <property type="entry name" value="PAS-like_dom_sf"/>
</dbReference>
<keyword evidence="3 4" id="KW-0597">Phosphoprotein</keyword>
<dbReference type="Proteomes" id="UP000319859">
    <property type="component" value="Unassembled WGS sequence"/>
</dbReference>
<dbReference type="Pfam" id="PF00072">
    <property type="entry name" value="Response_reg"/>
    <property type="match status" value="1"/>
</dbReference>
<dbReference type="FunFam" id="1.10.287.130:FF:000037">
    <property type="entry name" value="Hybrid sensor histidine kinase/response regulator"/>
    <property type="match status" value="1"/>
</dbReference>
<sequence>MAASPSRPSSAPSATPPESLAGGAGVALVVGAPLAVAALFLAAAVSWGVMDHPLSSVVALAAAAVFVPMALMGGRWYRQLAVLRAVVEAVPDALAVAGADGRLLAANGAFTALANAADATRVVDILAHHCREGADTQRLRDLEEAVRRGEGGEAFVVVVDDASGQAGGVARPAPRLVVARPLAAAGQAGLSEWRVRSGGAIPVAGSHPWRELWDLAPLGVMLVDGAGTLLRVNLTLADWLGHTRDLLEDGSRHLRDLLATPPLGELFPGRLAGMAEVELAAARAAPLRASVLHVASSSGGSLIFLGDLTRETAREEELRRAEQRFQRFFQFAPTGFAFVDGEFRLAECNPTFLTMADLRLGDVQGEPIASLFQPEHRANLLARLGEVLEGRPPTGAGGGMGTPVEARLRGASGAVVHVYSRRFDGEGDGDRGLILHLVDMTAQKNLEAQFVQSQKMQAIGQLAGGVAHDFNNLLTAMIGFCDLLLLRHKPGDQSFSDIMQIKQNANRAANLVRQLLAFSRQQTLQPRVLSITDVLAELSNLLRRLIGENIELRMLHGRDTGLVRVDQGQLEQVIINLVVNARDAMPKGGRLTIVTGNLHTTEPIRHETEEMPPGDWVVVEVIDTGIGIPPENLQRIFEPFFSTKEVGSGTGLGLSTVYGIVRQTGGFVFVESKPGEGAKFSIHLPRLDEKALAQAAPAEESKDKAAADLTGMGTVLLVEDEDAVRVFGARALRNKGYTVLEARSGEEALDLLQGERGGDVDLIVTDVVMPQMDGPTMIEQVRRFRPDVKVIFISGYAEDRFRHSLKDGAVVDFLPKPFSLKQLAAKVKEVMEGAPRPGG</sequence>
<organism evidence="9 10">
    <name type="scientific">Nitrospirillum amazonense</name>
    <dbReference type="NCBI Taxonomy" id="28077"/>
    <lineage>
        <taxon>Bacteria</taxon>
        <taxon>Pseudomonadati</taxon>
        <taxon>Pseudomonadota</taxon>
        <taxon>Alphaproteobacteria</taxon>
        <taxon>Rhodospirillales</taxon>
        <taxon>Azospirillaceae</taxon>
        <taxon>Nitrospirillum</taxon>
    </lineage>
</organism>